<name>A0A448WSD6_9PLAT</name>
<reference evidence="2" key="1">
    <citation type="submission" date="2018-11" db="EMBL/GenBank/DDBJ databases">
        <authorList>
            <consortium name="Pathogen Informatics"/>
        </authorList>
    </citation>
    <scope>NUCLEOTIDE SEQUENCE</scope>
</reference>
<dbReference type="AlphaFoldDB" id="A0A448WSD6"/>
<evidence type="ECO:0000256" key="1">
    <source>
        <dbReference type="SAM" id="SignalP"/>
    </source>
</evidence>
<feature type="chain" id="PRO_5019526122" description="Secreted protein" evidence="1">
    <location>
        <begin position="20"/>
        <end position="80"/>
    </location>
</feature>
<evidence type="ECO:0000313" key="2">
    <source>
        <dbReference type="EMBL" id="VEL19011.1"/>
    </source>
</evidence>
<organism evidence="2 3">
    <name type="scientific">Protopolystoma xenopodis</name>
    <dbReference type="NCBI Taxonomy" id="117903"/>
    <lineage>
        <taxon>Eukaryota</taxon>
        <taxon>Metazoa</taxon>
        <taxon>Spiralia</taxon>
        <taxon>Lophotrochozoa</taxon>
        <taxon>Platyhelminthes</taxon>
        <taxon>Monogenea</taxon>
        <taxon>Polyopisthocotylea</taxon>
        <taxon>Polystomatidea</taxon>
        <taxon>Polystomatidae</taxon>
        <taxon>Protopolystoma</taxon>
    </lineage>
</organism>
<dbReference type="EMBL" id="CAAALY010039630">
    <property type="protein sequence ID" value="VEL19011.1"/>
    <property type="molecule type" value="Genomic_DNA"/>
</dbReference>
<accession>A0A448WSD6</accession>
<sequence>MSSAIASIIFPSLGSWTLALSPELSPGPLGPFFTFSVDRFHSVPARVLFTAGAIPRGFRSTYNFASPEDRLGSDSHACGY</sequence>
<evidence type="ECO:0008006" key="4">
    <source>
        <dbReference type="Google" id="ProtNLM"/>
    </source>
</evidence>
<evidence type="ECO:0000313" key="3">
    <source>
        <dbReference type="Proteomes" id="UP000784294"/>
    </source>
</evidence>
<proteinExistence type="predicted"/>
<dbReference type="Proteomes" id="UP000784294">
    <property type="component" value="Unassembled WGS sequence"/>
</dbReference>
<keyword evidence="1" id="KW-0732">Signal</keyword>
<protein>
    <recommendedName>
        <fullName evidence="4">Secreted protein</fullName>
    </recommendedName>
</protein>
<comment type="caution">
    <text evidence="2">The sequence shown here is derived from an EMBL/GenBank/DDBJ whole genome shotgun (WGS) entry which is preliminary data.</text>
</comment>
<keyword evidence="3" id="KW-1185">Reference proteome</keyword>
<gene>
    <name evidence="2" type="ORF">PXEA_LOCUS12451</name>
</gene>
<feature type="signal peptide" evidence="1">
    <location>
        <begin position="1"/>
        <end position="19"/>
    </location>
</feature>